<dbReference type="RefSeq" id="WP_140011294.1">
    <property type="nucleotide sequence ID" value="NZ_JBHMDG010000011.1"/>
</dbReference>
<dbReference type="InterPro" id="IPR050273">
    <property type="entry name" value="GppA/Ppx_hydrolase"/>
</dbReference>
<name>A0ABV5KBU7_9ACTN</name>
<dbReference type="PANTHER" id="PTHR30005:SF0">
    <property type="entry name" value="RETROGRADE REGULATION PROTEIN 2"/>
    <property type="match status" value="1"/>
</dbReference>
<dbReference type="Proteomes" id="UP001589750">
    <property type="component" value="Unassembled WGS sequence"/>
</dbReference>
<dbReference type="InterPro" id="IPR003695">
    <property type="entry name" value="Ppx_GppA_N"/>
</dbReference>
<dbReference type="PANTHER" id="PTHR30005">
    <property type="entry name" value="EXOPOLYPHOSPHATASE"/>
    <property type="match status" value="1"/>
</dbReference>
<feature type="domain" description="Ppx/GppA phosphatase N-terminal" evidence="2">
    <location>
        <begin position="18"/>
        <end position="305"/>
    </location>
</feature>
<evidence type="ECO:0000313" key="4">
    <source>
        <dbReference type="Proteomes" id="UP001589750"/>
    </source>
</evidence>
<organism evidence="3 4">
    <name type="scientific">Nocardioides plantarum</name>
    <dbReference type="NCBI Taxonomy" id="29299"/>
    <lineage>
        <taxon>Bacteria</taxon>
        <taxon>Bacillati</taxon>
        <taxon>Actinomycetota</taxon>
        <taxon>Actinomycetes</taxon>
        <taxon>Propionibacteriales</taxon>
        <taxon>Nocardioidaceae</taxon>
        <taxon>Nocardioides</taxon>
    </lineage>
</organism>
<dbReference type="Gene3D" id="3.30.420.150">
    <property type="entry name" value="Exopolyphosphatase. Domain 2"/>
    <property type="match status" value="1"/>
</dbReference>
<dbReference type="EMBL" id="JBHMDG010000011">
    <property type="protein sequence ID" value="MFB9313134.1"/>
    <property type="molecule type" value="Genomic_DNA"/>
</dbReference>
<comment type="caution">
    <text evidence="3">The sequence shown here is derived from an EMBL/GenBank/DDBJ whole genome shotgun (WGS) entry which is preliminary data.</text>
</comment>
<dbReference type="InterPro" id="IPR043129">
    <property type="entry name" value="ATPase_NBD"/>
</dbReference>
<evidence type="ECO:0000259" key="2">
    <source>
        <dbReference type="Pfam" id="PF02541"/>
    </source>
</evidence>
<proteinExistence type="inferred from homology"/>
<sequence>MRLGVLDIGSNTGHLLVVDAHDGAAPLPAFSYKQPLRLAEHLDADGAVSQTGIDALTHFTAEALVVAEDKGCEDMLSFATSAVRDAGNSHEVLAHVRERTGVEIGVLSGEDEARLTFLAVRRWFGWSAGRLAVFDIGGGSLEIAGGGDERPDVAWSLPLGAARLARSSFAQAPDEAGLKAIRKRIRAEIARDAGNLLRAGTPHRAAATSKTFRSLARICGAASSTEGSLVPRSLPLETLRSWIPKLVAMDAGALAGLPGVSPSRTHQIVPGALVAEACMDIFDLAELEICPWALREGVILERIDRFGIANVPGRQTGHPGPS</sequence>
<gene>
    <name evidence="3" type="ORF">ACFFRI_08780</name>
</gene>
<protein>
    <submittedName>
        <fullName evidence="3">Ppx/GppA family phosphatase</fullName>
    </submittedName>
</protein>
<dbReference type="SUPFAM" id="SSF53067">
    <property type="entry name" value="Actin-like ATPase domain"/>
    <property type="match status" value="2"/>
</dbReference>
<keyword evidence="4" id="KW-1185">Reference proteome</keyword>
<dbReference type="Gene3D" id="3.30.420.40">
    <property type="match status" value="1"/>
</dbReference>
<evidence type="ECO:0000256" key="1">
    <source>
        <dbReference type="ARBA" id="ARBA00007125"/>
    </source>
</evidence>
<dbReference type="CDD" id="cd24056">
    <property type="entry name" value="ASKHA_NBD_MtPPX1-like"/>
    <property type="match status" value="1"/>
</dbReference>
<comment type="similarity">
    <text evidence="1">Belongs to the GppA/Ppx family.</text>
</comment>
<dbReference type="Pfam" id="PF02541">
    <property type="entry name" value="Ppx-GppA"/>
    <property type="match status" value="1"/>
</dbReference>
<evidence type="ECO:0000313" key="3">
    <source>
        <dbReference type="EMBL" id="MFB9313134.1"/>
    </source>
</evidence>
<accession>A0ABV5KBU7</accession>
<reference evidence="3 4" key="1">
    <citation type="submission" date="2024-09" db="EMBL/GenBank/DDBJ databases">
        <authorList>
            <person name="Sun Q."/>
            <person name="Mori K."/>
        </authorList>
    </citation>
    <scope>NUCLEOTIDE SEQUENCE [LARGE SCALE GENOMIC DNA]</scope>
    <source>
        <strain evidence="3 4">JCM 9626</strain>
    </source>
</reference>